<proteinExistence type="predicted"/>
<feature type="coiled-coil region" evidence="1">
    <location>
        <begin position="67"/>
        <end position="137"/>
    </location>
</feature>
<dbReference type="Proteomes" id="UP000265618">
    <property type="component" value="Unassembled WGS sequence"/>
</dbReference>
<gene>
    <name evidence="2" type="ORF">KIPB_009868</name>
</gene>
<keyword evidence="1" id="KW-0175">Coiled coil</keyword>
<comment type="caution">
    <text evidence="2">The sequence shown here is derived from an EMBL/GenBank/DDBJ whole genome shotgun (WGS) entry which is preliminary data.</text>
</comment>
<sequence length="139" mass="15201">MDFADIDSAAALDEDLQREINDLFCDDVTMKLGGLPGNSVDTLDTGVFDGGVTDAFSSQQEAVAEQLAALEASLSTSRQQLELVEKERDLLQTELEGRAKRRKAERDQVLAMKDKQASALEASLVEAETRAREAEAMHQ</sequence>
<evidence type="ECO:0000313" key="3">
    <source>
        <dbReference type="Proteomes" id="UP000265618"/>
    </source>
</evidence>
<dbReference type="AlphaFoldDB" id="A0A9K3GMK8"/>
<dbReference type="EMBL" id="BDIP01003482">
    <property type="protein sequence ID" value="GIQ87765.1"/>
    <property type="molecule type" value="Genomic_DNA"/>
</dbReference>
<evidence type="ECO:0000256" key="1">
    <source>
        <dbReference type="SAM" id="Coils"/>
    </source>
</evidence>
<name>A0A9K3GMK8_9EUKA</name>
<evidence type="ECO:0000313" key="2">
    <source>
        <dbReference type="EMBL" id="GIQ87765.1"/>
    </source>
</evidence>
<keyword evidence="3" id="KW-1185">Reference proteome</keyword>
<accession>A0A9K3GMK8</accession>
<organism evidence="2 3">
    <name type="scientific">Kipferlia bialata</name>
    <dbReference type="NCBI Taxonomy" id="797122"/>
    <lineage>
        <taxon>Eukaryota</taxon>
        <taxon>Metamonada</taxon>
        <taxon>Carpediemonas-like organisms</taxon>
        <taxon>Kipferlia</taxon>
    </lineage>
</organism>
<feature type="non-terminal residue" evidence="2">
    <location>
        <position position="1"/>
    </location>
</feature>
<reference evidence="2 3" key="1">
    <citation type="journal article" date="2018" name="PLoS ONE">
        <title>The draft genome of Kipferlia bialata reveals reductive genome evolution in fornicate parasites.</title>
        <authorList>
            <person name="Tanifuji G."/>
            <person name="Takabayashi S."/>
            <person name="Kume K."/>
            <person name="Takagi M."/>
            <person name="Nakayama T."/>
            <person name="Kamikawa R."/>
            <person name="Inagaki Y."/>
            <person name="Hashimoto T."/>
        </authorList>
    </citation>
    <scope>NUCLEOTIDE SEQUENCE [LARGE SCALE GENOMIC DNA]</scope>
    <source>
        <strain evidence="2">NY0173</strain>
    </source>
</reference>
<protein>
    <submittedName>
        <fullName evidence="2">Uncharacterized protein</fullName>
    </submittedName>
</protein>